<dbReference type="InterPro" id="IPR036291">
    <property type="entry name" value="NAD(P)-bd_dom_sf"/>
</dbReference>
<accession>A0ABV5UN66</accession>
<evidence type="ECO:0000313" key="3">
    <source>
        <dbReference type="EMBL" id="MFB9713598.1"/>
    </source>
</evidence>
<comment type="caution">
    <text evidence="3">The sequence shown here is derived from an EMBL/GenBank/DDBJ whole genome shotgun (WGS) entry which is preliminary data.</text>
</comment>
<feature type="domain" description="Gfo/Idh/MocA-like oxidoreductase N-terminal" evidence="1">
    <location>
        <begin position="5"/>
        <end position="131"/>
    </location>
</feature>
<evidence type="ECO:0000259" key="1">
    <source>
        <dbReference type="Pfam" id="PF01408"/>
    </source>
</evidence>
<keyword evidence="4" id="KW-1185">Reference proteome</keyword>
<feature type="domain" description="2,4-diaminopentanoate dehydrogenase C-terminal" evidence="2">
    <location>
        <begin position="203"/>
        <end position="325"/>
    </location>
</feature>
<dbReference type="InterPro" id="IPR045760">
    <property type="entry name" value="DAP_DH_C"/>
</dbReference>
<name>A0ABV5UN66_9MICC</name>
<dbReference type="Proteomes" id="UP001589536">
    <property type="component" value="Unassembled WGS sequence"/>
</dbReference>
<dbReference type="CDD" id="cd24146">
    <property type="entry name" value="nat-AmDH_N_like"/>
    <property type="match status" value="1"/>
</dbReference>
<evidence type="ECO:0000259" key="2">
    <source>
        <dbReference type="Pfam" id="PF19328"/>
    </source>
</evidence>
<dbReference type="Pfam" id="PF01408">
    <property type="entry name" value="GFO_IDH_MocA"/>
    <property type="match status" value="1"/>
</dbReference>
<dbReference type="SUPFAM" id="SSF51735">
    <property type="entry name" value="NAD(P)-binding Rossmann-fold domains"/>
    <property type="match status" value="1"/>
</dbReference>
<dbReference type="EMBL" id="JBHMBH010000012">
    <property type="protein sequence ID" value="MFB9713598.1"/>
    <property type="molecule type" value="Genomic_DNA"/>
</dbReference>
<organism evidence="3 4">
    <name type="scientific">Arthrobacter methylotrophus</name>
    <dbReference type="NCBI Taxonomy" id="121291"/>
    <lineage>
        <taxon>Bacteria</taxon>
        <taxon>Bacillati</taxon>
        <taxon>Actinomycetota</taxon>
        <taxon>Actinomycetes</taxon>
        <taxon>Micrococcales</taxon>
        <taxon>Micrococcaceae</taxon>
        <taxon>Arthrobacter</taxon>
    </lineage>
</organism>
<reference evidence="3 4" key="1">
    <citation type="submission" date="2024-09" db="EMBL/GenBank/DDBJ databases">
        <authorList>
            <person name="Sun Q."/>
            <person name="Mori K."/>
        </authorList>
    </citation>
    <scope>NUCLEOTIDE SEQUENCE [LARGE SCALE GENOMIC DNA]</scope>
    <source>
        <strain evidence="3 4">JCM 13519</strain>
    </source>
</reference>
<protein>
    <submittedName>
        <fullName evidence="3">Gfo/Idh/MocA family oxidoreductase</fullName>
    </submittedName>
</protein>
<evidence type="ECO:0000313" key="4">
    <source>
        <dbReference type="Proteomes" id="UP001589536"/>
    </source>
</evidence>
<dbReference type="RefSeq" id="WP_345052696.1">
    <property type="nucleotide sequence ID" value="NZ_BAABED010000001.1"/>
</dbReference>
<gene>
    <name evidence="3" type="ORF">ACFFPI_05455</name>
</gene>
<sequence>MKPITAVVFGVGVMGQDMTRLLLERGVSIVGAVARSPEKVGRDLGRVAGVGRDLGVLISSDADKLLAGLGADVAVIAVDSYLDSHAEHIATCVRHGLNVVTIAEEAFHPWGTAPETAARLDALARQHGVTIYGGGHQDIFWAGIGGLLMGASHRVDEVRWRTDFNPEGLSRELLLEMGIGCDPSELPVDDGQARPPSFGIAAVDAVAAHLGLPRGTVSVHSEPVIGTEPIYSAALRREVPPGQIVGVRDTVRRDEGPGEPLLEFTMIGSISALEPGDSWQVIGKPGFKLSSRYTPGHDQVTGQAVNRIPDVLAAAPGWAAFDSLPPLRYRRTFSRP</sequence>
<dbReference type="Pfam" id="PF19328">
    <property type="entry name" value="DAP_DH_C"/>
    <property type="match status" value="1"/>
</dbReference>
<dbReference type="Gene3D" id="3.40.50.720">
    <property type="entry name" value="NAD(P)-binding Rossmann-like Domain"/>
    <property type="match status" value="1"/>
</dbReference>
<dbReference type="InterPro" id="IPR000683">
    <property type="entry name" value="Gfo/Idh/MocA-like_OxRdtase_N"/>
</dbReference>
<proteinExistence type="predicted"/>